<keyword evidence="4" id="KW-1185">Reference proteome</keyword>
<name>A0A319DF69_9EURO</name>
<feature type="compositionally biased region" description="Polar residues" evidence="1">
    <location>
        <begin position="161"/>
        <end position="170"/>
    </location>
</feature>
<dbReference type="Proteomes" id="UP000247810">
    <property type="component" value="Unassembled WGS sequence"/>
</dbReference>
<dbReference type="AlphaFoldDB" id="A0A319DF69"/>
<feature type="non-terminal residue" evidence="3">
    <location>
        <position position="591"/>
    </location>
</feature>
<evidence type="ECO:0008006" key="5">
    <source>
        <dbReference type="Google" id="ProtNLM"/>
    </source>
</evidence>
<keyword evidence="2" id="KW-0472">Membrane</keyword>
<keyword evidence="2" id="KW-0812">Transmembrane</keyword>
<evidence type="ECO:0000313" key="4">
    <source>
        <dbReference type="Proteomes" id="UP000247810"/>
    </source>
</evidence>
<accession>A0A319DF69</accession>
<keyword evidence="2" id="KW-1133">Transmembrane helix</keyword>
<organism evidence="3 4">
    <name type="scientific">Aspergillus ellipticus CBS 707.79</name>
    <dbReference type="NCBI Taxonomy" id="1448320"/>
    <lineage>
        <taxon>Eukaryota</taxon>
        <taxon>Fungi</taxon>
        <taxon>Dikarya</taxon>
        <taxon>Ascomycota</taxon>
        <taxon>Pezizomycotina</taxon>
        <taxon>Eurotiomycetes</taxon>
        <taxon>Eurotiomycetidae</taxon>
        <taxon>Eurotiales</taxon>
        <taxon>Aspergillaceae</taxon>
        <taxon>Aspergillus</taxon>
        <taxon>Aspergillus subgen. Circumdati</taxon>
    </lineage>
</organism>
<feature type="region of interest" description="Disordered" evidence="1">
    <location>
        <begin position="124"/>
        <end position="412"/>
    </location>
</feature>
<dbReference type="VEuPathDB" id="FungiDB:BO71DRAFT_397505"/>
<feature type="compositionally biased region" description="Low complexity" evidence="1">
    <location>
        <begin position="225"/>
        <end position="238"/>
    </location>
</feature>
<feature type="compositionally biased region" description="Basic and acidic residues" evidence="1">
    <location>
        <begin position="311"/>
        <end position="322"/>
    </location>
</feature>
<protein>
    <recommendedName>
        <fullName evidence="5">NTP binding protein</fullName>
    </recommendedName>
</protein>
<dbReference type="STRING" id="1448320.A0A319DF69"/>
<feature type="transmembrane region" description="Helical" evidence="2">
    <location>
        <begin position="564"/>
        <end position="583"/>
    </location>
</feature>
<proteinExistence type="predicted"/>
<reference evidence="3 4" key="1">
    <citation type="submission" date="2018-02" db="EMBL/GenBank/DDBJ databases">
        <title>The genomes of Aspergillus section Nigri reveals drivers in fungal speciation.</title>
        <authorList>
            <consortium name="DOE Joint Genome Institute"/>
            <person name="Vesth T.C."/>
            <person name="Nybo J."/>
            <person name="Theobald S."/>
            <person name="Brandl J."/>
            <person name="Frisvad J.C."/>
            <person name="Nielsen K.F."/>
            <person name="Lyhne E.K."/>
            <person name="Kogle M.E."/>
            <person name="Kuo A."/>
            <person name="Riley R."/>
            <person name="Clum A."/>
            <person name="Nolan M."/>
            <person name="Lipzen A."/>
            <person name="Salamov A."/>
            <person name="Henrissat B."/>
            <person name="Wiebenga A."/>
            <person name="De vries R.P."/>
            <person name="Grigoriev I.V."/>
            <person name="Mortensen U.H."/>
            <person name="Andersen M.R."/>
            <person name="Baker S.E."/>
        </authorList>
    </citation>
    <scope>NUCLEOTIDE SEQUENCE [LARGE SCALE GENOMIC DNA]</scope>
    <source>
        <strain evidence="3 4">CBS 707.79</strain>
    </source>
</reference>
<feature type="compositionally biased region" description="Basic and acidic residues" evidence="1">
    <location>
        <begin position="14"/>
        <end position="27"/>
    </location>
</feature>
<feature type="transmembrane region" description="Helical" evidence="2">
    <location>
        <begin position="534"/>
        <end position="557"/>
    </location>
</feature>
<evidence type="ECO:0000256" key="2">
    <source>
        <dbReference type="SAM" id="Phobius"/>
    </source>
</evidence>
<dbReference type="EMBL" id="KZ825844">
    <property type="protein sequence ID" value="PYH95996.1"/>
    <property type="molecule type" value="Genomic_DNA"/>
</dbReference>
<sequence>MLDPDSLPSPRTGSPEDRMKTVARPEVKVNGLDGQESSVNRPSDANGDDKASLNERYYSPEEVGKQRFSTIWEEGPAKVPQKFPIANPDGSFLGCKEINGPYDKNPDEILLFSTTDERPRVINIPSARSKIPTEGKRVVNHVPPPAPALGKSVTPEEWRPPTQNLKQAQCSKPLPKTMCRETKSQQPEKPVAATKIPTKEKPEAANSSKKPEKPKVGRKPDDVFIITPTITRTMVTMTDLRGHPKNPDTQKPTSRAAGEIITDSRVKPQPGPSASGLRRATQNSWEKSGLPCATSLNAAPPTSIPSPPSRTDPERIAKDKPKAIRGFIRTTGLGKPITGNRTDPTRNSPQQPHDSQTFAAGLSSRIENFPPSRSASDSTQTDKSPSPPEISPATSLSRDRPAQESTAKAGKTFEVAELDGHQVTETPKEDELFLCKITDFDADLNGMSAKDKEAADAETLDVLKDGLIKLSGQLQGLYDEIMANRHSKAMLVRIAFNNVLKMVEHCLHVLKDLLTILALYNTTGVWPKPNRRDFVWSVFELCQAMVYLVTLGVVMIVIGRAAGYVVLVGSWIVWFAKPFAWFLGTLGRALL</sequence>
<feature type="compositionally biased region" description="Polar residues" evidence="1">
    <location>
        <begin position="371"/>
        <end position="384"/>
    </location>
</feature>
<feature type="region of interest" description="Disordered" evidence="1">
    <location>
        <begin position="1"/>
        <end position="59"/>
    </location>
</feature>
<feature type="compositionally biased region" description="Basic and acidic residues" evidence="1">
    <location>
        <begin position="197"/>
        <end position="222"/>
    </location>
</feature>
<evidence type="ECO:0000256" key="1">
    <source>
        <dbReference type="SAM" id="MobiDB-lite"/>
    </source>
</evidence>
<evidence type="ECO:0000313" key="3">
    <source>
        <dbReference type="EMBL" id="PYH95996.1"/>
    </source>
</evidence>
<feature type="compositionally biased region" description="Basic and acidic residues" evidence="1">
    <location>
        <begin position="47"/>
        <end position="59"/>
    </location>
</feature>
<feature type="compositionally biased region" description="Polar residues" evidence="1">
    <location>
        <begin position="339"/>
        <end position="358"/>
    </location>
</feature>
<dbReference type="OrthoDB" id="5415055at2759"/>
<gene>
    <name evidence="3" type="ORF">BO71DRAFT_397505</name>
</gene>